<dbReference type="InterPro" id="IPR036457">
    <property type="entry name" value="PPM-type-like_dom_sf"/>
</dbReference>
<comment type="caution">
    <text evidence="8">The sequence shown here is derived from an EMBL/GenBank/DDBJ whole genome shotgun (WGS) entry which is preliminary data.</text>
</comment>
<dbReference type="InterPro" id="IPR052016">
    <property type="entry name" value="Bact_Sigma-Reg"/>
</dbReference>
<dbReference type="InterPro" id="IPR035965">
    <property type="entry name" value="PAS-like_dom_sf"/>
</dbReference>
<keyword evidence="3" id="KW-0804">Transcription</keyword>
<reference evidence="8 9" key="1">
    <citation type="submission" date="2014-12" db="EMBL/GenBank/DDBJ databases">
        <title>Frankia sp. BMG5.1 draft genome.</title>
        <authorList>
            <person name="Gtari M."/>
            <person name="Ghodhbane-Gtari F."/>
            <person name="Nouioui I."/>
            <person name="Ktari A."/>
            <person name="Hezbri K."/>
            <person name="Mimouni W."/>
            <person name="Sbissi I."/>
            <person name="Ayari A."/>
            <person name="Yamanaka T."/>
            <person name="Normand P."/>
            <person name="Tisa L.S."/>
            <person name="Boudabous A."/>
        </authorList>
    </citation>
    <scope>NUCLEOTIDE SEQUENCE [LARGE SCALE GENOMIC DNA]</scope>
    <source>
        <strain evidence="8 9">BMG5.1</strain>
    </source>
</reference>
<sequence length="767" mass="82339">MGTQRPTGPAGDDQVARLTALIVRQQGELEAVRAQAATEALVDLAIGVLTERLRCSPGEAARQLTHLAARSGMPLAELAADVVGQPAGDALVRGSAQPPRHQPAQLADAPAPRAVDGSRIAAATLEEALAPLGAVAVALWMTEPDGALELVGEAGLSALEASRWQRLPPQMDCPAQRVVQDGCPRWWPAAQHLPRPLPLVGPWRGARAVLPLTDAGALLGAMEICWPQPLEEFAPALRHQLLTLAGICASSLGVQGERTWGRHGSWLPALLDSLLRSALVAHAVRDQDGRIVDFQIDHVSDGFVDPAGRGPRDLVGRRLSHVHPLMTVPDGLFEHAVDVLRTGQPYQADSLPVHVIVGDRIVATEMDVRIGRLFDGIALTWRRADDSNGLTTILQHAQRLGELGGWQQDVLTGDVRWTDHTFTLFRLMPGAPEAPISLQGLDAHVHADDLDAVRRFRDVLFNQVRPAATTFRLLRADGAIRQIRAFAEPVTDAAGTLVAVRGTYQDLSTLYHTQVALAATRDQLADTEQRADDQQRLAIQLQRAITPFSADPVETAGFDIAVRYRPANQDHLVGGDWYDAVVLPSGEVLLTVGDIAGHGIRAVTGMVTLRNSLRGLAMTGAGPAQLLRWLNDVAYHLTDDVTGTAVCGLYDPATRVLRWACAGHLPPVLVRDGDAGTLPLPAGVLLGADPHSAYEETATALRPGDGILLFTDGLIERRGSALDEALDTLVLVAGRPIADLQRYADHLLRHTTPDTDDDTCLIAVHLR</sequence>
<evidence type="ECO:0000259" key="7">
    <source>
        <dbReference type="PROSITE" id="PS50921"/>
    </source>
</evidence>
<feature type="coiled-coil region" evidence="4">
    <location>
        <begin position="517"/>
        <end position="544"/>
    </location>
</feature>
<dbReference type="Gene3D" id="3.60.40.10">
    <property type="entry name" value="PPM-type phosphatase domain"/>
    <property type="match status" value="1"/>
</dbReference>
<keyword evidence="4" id="KW-0175">Coiled coil</keyword>
<dbReference type="Gene3D" id="3.30.450.40">
    <property type="match status" value="1"/>
</dbReference>
<dbReference type="InterPro" id="IPR029016">
    <property type="entry name" value="GAF-like_dom_sf"/>
</dbReference>
<protein>
    <submittedName>
        <fullName evidence="8">Diguanylate cyclase</fullName>
    </submittedName>
</protein>
<feature type="region of interest" description="Disordered" evidence="5">
    <location>
        <begin position="92"/>
        <end position="112"/>
    </location>
</feature>
<dbReference type="SUPFAM" id="SSF81606">
    <property type="entry name" value="PP2C-like"/>
    <property type="match status" value="1"/>
</dbReference>
<dbReference type="EMBL" id="JWIO01000027">
    <property type="protein sequence ID" value="KLL10692.1"/>
    <property type="molecule type" value="Genomic_DNA"/>
</dbReference>
<evidence type="ECO:0000256" key="4">
    <source>
        <dbReference type="SAM" id="Coils"/>
    </source>
</evidence>
<dbReference type="SUPFAM" id="SSF55785">
    <property type="entry name" value="PYP-like sensor domain (PAS domain)"/>
    <property type="match status" value="1"/>
</dbReference>
<evidence type="ECO:0000256" key="3">
    <source>
        <dbReference type="ARBA" id="ARBA00023163"/>
    </source>
</evidence>
<evidence type="ECO:0000256" key="5">
    <source>
        <dbReference type="SAM" id="MobiDB-lite"/>
    </source>
</evidence>
<feature type="domain" description="PAC" evidence="6">
    <location>
        <begin position="467"/>
        <end position="519"/>
    </location>
</feature>
<dbReference type="PROSITE" id="PS50113">
    <property type="entry name" value="PAC"/>
    <property type="match status" value="1"/>
</dbReference>
<evidence type="ECO:0000256" key="1">
    <source>
        <dbReference type="ARBA" id="ARBA00022801"/>
    </source>
</evidence>
<keyword evidence="2" id="KW-0805">Transcription regulation</keyword>
<gene>
    <name evidence="8" type="ORF">FrCorBMG51_16090</name>
</gene>
<dbReference type="SMART" id="SM00331">
    <property type="entry name" value="PP2C_SIG"/>
    <property type="match status" value="1"/>
</dbReference>
<dbReference type="InterPro" id="IPR001932">
    <property type="entry name" value="PPM-type_phosphatase-like_dom"/>
</dbReference>
<feature type="domain" description="ANTAR" evidence="7">
    <location>
        <begin position="22"/>
        <end position="83"/>
    </location>
</feature>
<dbReference type="Pfam" id="PF07228">
    <property type="entry name" value="SpoIIE"/>
    <property type="match status" value="1"/>
</dbReference>
<evidence type="ECO:0000313" key="9">
    <source>
        <dbReference type="Proteomes" id="UP000035425"/>
    </source>
</evidence>
<dbReference type="Pfam" id="PF03861">
    <property type="entry name" value="ANTAR"/>
    <property type="match status" value="1"/>
</dbReference>
<name>A0ABR5F1Y5_9ACTN</name>
<dbReference type="Gene3D" id="3.30.450.20">
    <property type="entry name" value="PAS domain"/>
    <property type="match status" value="1"/>
</dbReference>
<keyword evidence="1" id="KW-0378">Hydrolase</keyword>
<dbReference type="PANTHER" id="PTHR43156:SF2">
    <property type="entry name" value="STAGE II SPORULATION PROTEIN E"/>
    <property type="match status" value="1"/>
</dbReference>
<accession>A0ABR5F1Y5</accession>
<evidence type="ECO:0000313" key="8">
    <source>
        <dbReference type="EMBL" id="KLL10692.1"/>
    </source>
</evidence>
<evidence type="ECO:0000256" key="2">
    <source>
        <dbReference type="ARBA" id="ARBA00023015"/>
    </source>
</evidence>
<dbReference type="Proteomes" id="UP000035425">
    <property type="component" value="Unassembled WGS sequence"/>
</dbReference>
<dbReference type="Gene3D" id="1.10.10.10">
    <property type="entry name" value="Winged helix-like DNA-binding domain superfamily/Winged helix DNA-binding domain"/>
    <property type="match status" value="1"/>
</dbReference>
<keyword evidence="9" id="KW-1185">Reference proteome</keyword>
<dbReference type="Pfam" id="PF08447">
    <property type="entry name" value="PAS_3"/>
    <property type="match status" value="1"/>
</dbReference>
<evidence type="ECO:0000259" key="6">
    <source>
        <dbReference type="PROSITE" id="PS50113"/>
    </source>
</evidence>
<dbReference type="Gene3D" id="2.10.70.100">
    <property type="match status" value="1"/>
</dbReference>
<proteinExistence type="predicted"/>
<dbReference type="InterPro" id="IPR005561">
    <property type="entry name" value="ANTAR"/>
</dbReference>
<dbReference type="SUPFAM" id="SSF55781">
    <property type="entry name" value="GAF domain-like"/>
    <property type="match status" value="1"/>
</dbReference>
<dbReference type="PROSITE" id="PS50921">
    <property type="entry name" value="ANTAR"/>
    <property type="match status" value="1"/>
</dbReference>
<dbReference type="InterPro" id="IPR036388">
    <property type="entry name" value="WH-like_DNA-bd_sf"/>
</dbReference>
<dbReference type="SMART" id="SM01012">
    <property type="entry name" value="ANTAR"/>
    <property type="match status" value="1"/>
</dbReference>
<dbReference type="InterPro" id="IPR000700">
    <property type="entry name" value="PAS-assoc_C"/>
</dbReference>
<organism evidence="8 9">
    <name type="scientific">Protofrankia coriariae</name>
    <dbReference type="NCBI Taxonomy" id="1562887"/>
    <lineage>
        <taxon>Bacteria</taxon>
        <taxon>Bacillati</taxon>
        <taxon>Actinomycetota</taxon>
        <taxon>Actinomycetes</taxon>
        <taxon>Frankiales</taxon>
        <taxon>Frankiaceae</taxon>
        <taxon>Protofrankia</taxon>
    </lineage>
</organism>
<dbReference type="InterPro" id="IPR013655">
    <property type="entry name" value="PAS_fold_3"/>
</dbReference>
<dbReference type="PANTHER" id="PTHR43156">
    <property type="entry name" value="STAGE II SPORULATION PROTEIN E-RELATED"/>
    <property type="match status" value="1"/>
</dbReference>